<dbReference type="PRINTS" id="PR00080">
    <property type="entry name" value="SDRFAMILY"/>
</dbReference>
<evidence type="ECO:0000256" key="1">
    <source>
        <dbReference type="ARBA" id="ARBA00006484"/>
    </source>
</evidence>
<evidence type="ECO:0000259" key="4">
    <source>
        <dbReference type="SMART" id="SM00822"/>
    </source>
</evidence>
<feature type="domain" description="Ketoreductase" evidence="4">
    <location>
        <begin position="6"/>
        <end position="180"/>
    </location>
</feature>
<dbReference type="InterPro" id="IPR002347">
    <property type="entry name" value="SDR_fam"/>
</dbReference>
<accession>A0A1I6Y9I9</accession>
<keyword evidence="6" id="KW-1185">Reference proteome</keyword>
<dbReference type="GO" id="GO:0016491">
    <property type="term" value="F:oxidoreductase activity"/>
    <property type="evidence" value="ECO:0007669"/>
    <property type="project" value="UniProtKB-KW"/>
</dbReference>
<dbReference type="SMART" id="SM00822">
    <property type="entry name" value="PKS_KR"/>
    <property type="match status" value="1"/>
</dbReference>
<dbReference type="Pfam" id="PF00106">
    <property type="entry name" value="adh_short"/>
    <property type="match status" value="1"/>
</dbReference>
<dbReference type="Gene3D" id="3.40.50.720">
    <property type="entry name" value="NAD(P)-binding Rossmann-like Domain"/>
    <property type="match status" value="1"/>
</dbReference>
<organism evidence="5 6">
    <name type="scientific">Lishizhenia tianjinensis</name>
    <dbReference type="NCBI Taxonomy" id="477690"/>
    <lineage>
        <taxon>Bacteria</taxon>
        <taxon>Pseudomonadati</taxon>
        <taxon>Bacteroidota</taxon>
        <taxon>Flavobacteriia</taxon>
        <taxon>Flavobacteriales</taxon>
        <taxon>Crocinitomicaceae</taxon>
        <taxon>Lishizhenia</taxon>
    </lineage>
</organism>
<evidence type="ECO:0000313" key="6">
    <source>
        <dbReference type="Proteomes" id="UP000236454"/>
    </source>
</evidence>
<dbReference type="OrthoDB" id="9808814at2"/>
<dbReference type="PRINTS" id="PR00081">
    <property type="entry name" value="GDHRDH"/>
</dbReference>
<dbReference type="PROSITE" id="PS00061">
    <property type="entry name" value="ADH_SHORT"/>
    <property type="match status" value="1"/>
</dbReference>
<dbReference type="RefSeq" id="WP_090246462.1">
    <property type="nucleotide sequence ID" value="NZ_FPAS01000001.1"/>
</dbReference>
<reference evidence="5 6" key="1">
    <citation type="submission" date="2016-10" db="EMBL/GenBank/DDBJ databases">
        <authorList>
            <person name="de Groot N.N."/>
        </authorList>
    </citation>
    <scope>NUCLEOTIDE SEQUENCE [LARGE SCALE GENOMIC DNA]</scope>
    <source>
        <strain evidence="5 6">CGMCC 1.7005</strain>
    </source>
</reference>
<protein>
    <submittedName>
        <fullName evidence="5">3-oxoacyl-[acyl-carrier protein] reductase</fullName>
    </submittedName>
</protein>
<evidence type="ECO:0000256" key="3">
    <source>
        <dbReference type="RuleBase" id="RU000363"/>
    </source>
</evidence>
<dbReference type="SUPFAM" id="SSF51735">
    <property type="entry name" value="NAD(P)-binding Rossmann-fold domains"/>
    <property type="match status" value="1"/>
</dbReference>
<dbReference type="Proteomes" id="UP000236454">
    <property type="component" value="Unassembled WGS sequence"/>
</dbReference>
<dbReference type="STRING" id="477690.SAMN05216474_0744"/>
<evidence type="ECO:0000256" key="2">
    <source>
        <dbReference type="ARBA" id="ARBA00023002"/>
    </source>
</evidence>
<proteinExistence type="inferred from homology"/>
<dbReference type="AlphaFoldDB" id="A0A1I6Y9I9"/>
<dbReference type="EMBL" id="FPAS01000001">
    <property type="protein sequence ID" value="SFT47136.1"/>
    <property type="molecule type" value="Genomic_DNA"/>
</dbReference>
<name>A0A1I6Y9I9_9FLAO</name>
<gene>
    <name evidence="5" type="ORF">SAMN05216474_0744</name>
</gene>
<keyword evidence="2" id="KW-0560">Oxidoreductase</keyword>
<sequence>MDLTTAKVIITGGTSGIGYAMAKDLKAKGAQVLISGRDQIKIDATIKELGVLGFKADMKSEDEIKALINYAKEKMGGFNVLINNAGMGIFSELTETSTEDFKEVWEVNTLGLFIAGREAAKHFKEQQYGNIINISSSSGVKGHAKGSAYCASKFAVSGLTDVWRAELRPFNVRVMQINPSEVVTEFFSKMGMEQKVDDNKLRASEIAHVATSMLAMNDVGFITDAAVWATNPWK</sequence>
<dbReference type="CDD" id="cd05233">
    <property type="entry name" value="SDR_c"/>
    <property type="match status" value="1"/>
</dbReference>
<comment type="similarity">
    <text evidence="1 3">Belongs to the short-chain dehydrogenases/reductases (SDR) family.</text>
</comment>
<evidence type="ECO:0000313" key="5">
    <source>
        <dbReference type="EMBL" id="SFT47136.1"/>
    </source>
</evidence>
<dbReference type="PANTHER" id="PTHR43669">
    <property type="entry name" value="5-KETO-D-GLUCONATE 5-REDUCTASE"/>
    <property type="match status" value="1"/>
</dbReference>
<dbReference type="InterPro" id="IPR057326">
    <property type="entry name" value="KR_dom"/>
</dbReference>
<dbReference type="InterPro" id="IPR036291">
    <property type="entry name" value="NAD(P)-bd_dom_sf"/>
</dbReference>
<dbReference type="PANTHER" id="PTHR43669:SF3">
    <property type="entry name" value="ALCOHOL DEHYDROGENASE, PUTATIVE (AFU_ORTHOLOGUE AFUA_3G03445)-RELATED"/>
    <property type="match status" value="1"/>
</dbReference>
<dbReference type="InterPro" id="IPR020904">
    <property type="entry name" value="Sc_DH/Rdtase_CS"/>
</dbReference>